<evidence type="ECO:0000313" key="2">
    <source>
        <dbReference type="EMBL" id="KKN53325.1"/>
    </source>
</evidence>
<dbReference type="EMBL" id="LAZR01000976">
    <property type="protein sequence ID" value="KKN53325.1"/>
    <property type="molecule type" value="Genomic_DNA"/>
</dbReference>
<dbReference type="NCBIfam" id="TIGR03745">
    <property type="entry name" value="conj_TIGR03745"/>
    <property type="match status" value="1"/>
</dbReference>
<gene>
    <name evidence="2" type="ORF">LCGC14_0603620</name>
</gene>
<dbReference type="Pfam" id="PF11190">
    <property type="entry name" value="DUF2976"/>
    <property type="match status" value="1"/>
</dbReference>
<proteinExistence type="predicted"/>
<evidence type="ECO:0008006" key="3">
    <source>
        <dbReference type="Google" id="ProtNLM"/>
    </source>
</evidence>
<organism evidence="2">
    <name type="scientific">marine sediment metagenome</name>
    <dbReference type="NCBI Taxonomy" id="412755"/>
    <lineage>
        <taxon>unclassified sequences</taxon>
        <taxon>metagenomes</taxon>
        <taxon>ecological metagenomes</taxon>
    </lineage>
</organism>
<feature type="transmembrane region" description="Helical" evidence="1">
    <location>
        <begin position="83"/>
        <end position="105"/>
    </location>
</feature>
<protein>
    <recommendedName>
        <fullName evidence="3">TIGR03745 family integrating conjugative element membrane protein</fullName>
    </recommendedName>
</protein>
<reference evidence="2" key="1">
    <citation type="journal article" date="2015" name="Nature">
        <title>Complex archaea that bridge the gap between prokaryotes and eukaryotes.</title>
        <authorList>
            <person name="Spang A."/>
            <person name="Saw J.H."/>
            <person name="Jorgensen S.L."/>
            <person name="Zaremba-Niedzwiedzka K."/>
            <person name="Martijn J."/>
            <person name="Lind A.E."/>
            <person name="van Eijk R."/>
            <person name="Schleper C."/>
            <person name="Guy L."/>
            <person name="Ettema T.J."/>
        </authorList>
    </citation>
    <scope>NUCLEOTIDE SEQUENCE</scope>
</reference>
<feature type="transmembrane region" description="Helical" evidence="1">
    <location>
        <begin position="45"/>
        <end position="71"/>
    </location>
</feature>
<sequence length="111" mass="11662">MKKVLTSASALYLSFCQNAYAALPTAVPPSNGAANGNWLELLKGYIKDASILLGLTLSVVGFIWLGWIALADINQARAGRKEWGEVGVTVIAGAGVFLFVSYLLAQAAGVF</sequence>
<evidence type="ECO:0000256" key="1">
    <source>
        <dbReference type="SAM" id="Phobius"/>
    </source>
</evidence>
<keyword evidence="1" id="KW-1133">Transmembrane helix</keyword>
<keyword evidence="1" id="KW-0812">Transmembrane</keyword>
<dbReference type="InterPro" id="IPR021356">
    <property type="entry name" value="Integr_conj_element_PFL4702"/>
</dbReference>
<dbReference type="AlphaFoldDB" id="A0A0F9RA21"/>
<comment type="caution">
    <text evidence="2">The sequence shown here is derived from an EMBL/GenBank/DDBJ whole genome shotgun (WGS) entry which is preliminary data.</text>
</comment>
<accession>A0A0F9RA21</accession>
<keyword evidence="1" id="KW-0472">Membrane</keyword>
<name>A0A0F9RA21_9ZZZZ</name>